<name>A0A9X3J7F8_9BACT</name>
<protein>
    <submittedName>
        <fullName evidence="1">Uncharacterized protein</fullName>
    </submittedName>
</protein>
<dbReference type="EMBL" id="JAPOHD010000020">
    <property type="protein sequence ID" value="MCY1720660.1"/>
    <property type="molecule type" value="Genomic_DNA"/>
</dbReference>
<evidence type="ECO:0000313" key="2">
    <source>
        <dbReference type="Proteomes" id="UP001145087"/>
    </source>
</evidence>
<dbReference type="AlphaFoldDB" id="A0A9X3J7F8"/>
<organism evidence="1 2">
    <name type="scientific">Draconibacterium aestuarii</name>
    <dbReference type="NCBI Taxonomy" id="2998507"/>
    <lineage>
        <taxon>Bacteria</taxon>
        <taxon>Pseudomonadati</taxon>
        <taxon>Bacteroidota</taxon>
        <taxon>Bacteroidia</taxon>
        <taxon>Marinilabiliales</taxon>
        <taxon>Prolixibacteraceae</taxon>
        <taxon>Draconibacterium</taxon>
    </lineage>
</organism>
<keyword evidence="2" id="KW-1185">Reference proteome</keyword>
<evidence type="ECO:0000313" key="1">
    <source>
        <dbReference type="EMBL" id="MCY1720660.1"/>
    </source>
</evidence>
<gene>
    <name evidence="1" type="ORF">OU798_09920</name>
</gene>
<accession>A0A9X3J7F8</accession>
<comment type="caution">
    <text evidence="1">The sequence shown here is derived from an EMBL/GenBank/DDBJ whole genome shotgun (WGS) entry which is preliminary data.</text>
</comment>
<dbReference type="Proteomes" id="UP001145087">
    <property type="component" value="Unassembled WGS sequence"/>
</dbReference>
<proteinExistence type="predicted"/>
<sequence>MNAVIPKLPGDAERIEINGQMYWECYGTIYQAVRTPQGRGYQVVGNIDW</sequence>
<reference evidence="1" key="1">
    <citation type="submission" date="2022-11" db="EMBL/GenBank/DDBJ databases">
        <title>Marilongibacter aestuarii gen. nov., sp. nov., isolated from tidal flat sediment.</title>
        <authorList>
            <person name="Jiayan W."/>
        </authorList>
    </citation>
    <scope>NUCLEOTIDE SEQUENCE</scope>
    <source>
        <strain evidence="1">Z1-6</strain>
    </source>
</reference>